<dbReference type="STRING" id="1802727.A2937_02395"/>
<dbReference type="PANTHER" id="PTHR12302:SF3">
    <property type="entry name" value="SERINE_THREONINE-PROTEIN KINASE 31"/>
    <property type="match status" value="1"/>
</dbReference>
<dbReference type="PROSITE" id="PS50830">
    <property type="entry name" value="TNASE_3"/>
    <property type="match status" value="1"/>
</dbReference>
<evidence type="ECO:0000256" key="3">
    <source>
        <dbReference type="ARBA" id="ARBA00022801"/>
    </source>
</evidence>
<dbReference type="SMART" id="SM00318">
    <property type="entry name" value="SNc"/>
    <property type="match status" value="1"/>
</dbReference>
<gene>
    <name evidence="5" type="ORF">A2937_02395</name>
</gene>
<evidence type="ECO:0000259" key="4">
    <source>
        <dbReference type="PROSITE" id="PS50830"/>
    </source>
</evidence>
<evidence type="ECO:0000313" key="6">
    <source>
        <dbReference type="Proteomes" id="UP000177987"/>
    </source>
</evidence>
<name>A0A1G2SEG2_9BACT</name>
<dbReference type="Proteomes" id="UP000177987">
    <property type="component" value="Unassembled WGS sequence"/>
</dbReference>
<evidence type="ECO:0000313" key="5">
    <source>
        <dbReference type="EMBL" id="OHA83029.1"/>
    </source>
</evidence>
<keyword evidence="3" id="KW-0378">Hydrolase</keyword>
<proteinExistence type="predicted"/>
<dbReference type="Gene3D" id="2.40.50.90">
    <property type="match status" value="1"/>
</dbReference>
<dbReference type="EMBL" id="MHUW01000021">
    <property type="protein sequence ID" value="OHA83029.1"/>
    <property type="molecule type" value="Genomic_DNA"/>
</dbReference>
<comment type="caution">
    <text evidence="5">The sequence shown here is derived from an EMBL/GenBank/DDBJ whole genome shotgun (WGS) entry which is preliminary data.</text>
</comment>
<dbReference type="PROSITE" id="PS01123">
    <property type="entry name" value="TNASE_1"/>
    <property type="match status" value="1"/>
</dbReference>
<dbReference type="Pfam" id="PF00565">
    <property type="entry name" value="SNase"/>
    <property type="match status" value="1"/>
</dbReference>
<keyword evidence="1" id="KW-0540">Nuclease</keyword>
<evidence type="ECO:0000256" key="2">
    <source>
        <dbReference type="ARBA" id="ARBA00022759"/>
    </source>
</evidence>
<evidence type="ECO:0000256" key="1">
    <source>
        <dbReference type="ARBA" id="ARBA00022722"/>
    </source>
</evidence>
<dbReference type="InterPro" id="IPR002071">
    <property type="entry name" value="Thermonucl_AS"/>
</dbReference>
<dbReference type="GO" id="GO:0003676">
    <property type="term" value="F:nucleic acid binding"/>
    <property type="evidence" value="ECO:0007669"/>
    <property type="project" value="InterPro"/>
</dbReference>
<dbReference type="PANTHER" id="PTHR12302">
    <property type="entry name" value="EBNA2 BINDING PROTEIN P100"/>
    <property type="match status" value="1"/>
</dbReference>
<accession>A0A1G2SEG2</accession>
<organism evidence="5 6">
    <name type="scientific">Candidatus Yonathbacteria bacterium RIFCSPLOWO2_01_FULL_47_33b</name>
    <dbReference type="NCBI Taxonomy" id="1802727"/>
    <lineage>
        <taxon>Bacteria</taxon>
        <taxon>Candidatus Yonathiibacteriota</taxon>
    </lineage>
</organism>
<dbReference type="GO" id="GO:0016787">
    <property type="term" value="F:hydrolase activity"/>
    <property type="evidence" value="ECO:0007669"/>
    <property type="project" value="UniProtKB-KW"/>
</dbReference>
<dbReference type="GO" id="GO:0004519">
    <property type="term" value="F:endonuclease activity"/>
    <property type="evidence" value="ECO:0007669"/>
    <property type="project" value="UniProtKB-KW"/>
</dbReference>
<feature type="domain" description="TNase-like" evidence="4">
    <location>
        <begin position="58"/>
        <end position="192"/>
    </location>
</feature>
<sequence length="196" mass="22016">MVKNMRYTNDMQKKALILIIFALMALAGDELSVRISEPPLGTQEARSLVTIPAPVKYSEGFATAIRTIDGDTIVIDINGTQEKVRLIGVDTPEAVDPRKPVQCFGKEASVFTKNLLEGKRVRLEADPSQGDRDKYGRLLRYVFLSDDTFVNKEIIAQGYGHEYTYRAPYQHQTDFKTAERFAREQQKGLWAPGVCG</sequence>
<reference evidence="5 6" key="1">
    <citation type="journal article" date="2016" name="Nat. Commun.">
        <title>Thousands of microbial genomes shed light on interconnected biogeochemical processes in an aquifer system.</title>
        <authorList>
            <person name="Anantharaman K."/>
            <person name="Brown C.T."/>
            <person name="Hug L.A."/>
            <person name="Sharon I."/>
            <person name="Castelle C.J."/>
            <person name="Probst A.J."/>
            <person name="Thomas B.C."/>
            <person name="Singh A."/>
            <person name="Wilkins M.J."/>
            <person name="Karaoz U."/>
            <person name="Brodie E.L."/>
            <person name="Williams K.H."/>
            <person name="Hubbard S.S."/>
            <person name="Banfield J.F."/>
        </authorList>
    </citation>
    <scope>NUCLEOTIDE SEQUENCE [LARGE SCALE GENOMIC DNA]</scope>
</reference>
<dbReference type="InterPro" id="IPR035437">
    <property type="entry name" value="SNase_OB-fold_sf"/>
</dbReference>
<dbReference type="SUPFAM" id="SSF50199">
    <property type="entry name" value="Staphylococcal nuclease"/>
    <property type="match status" value="1"/>
</dbReference>
<dbReference type="InterPro" id="IPR016071">
    <property type="entry name" value="Staphylococal_nuclease_OB-fold"/>
</dbReference>
<keyword evidence="2" id="KW-0255">Endonuclease</keyword>
<dbReference type="AlphaFoldDB" id="A0A1G2SEG2"/>
<protein>
    <recommendedName>
        <fullName evidence="4">TNase-like domain-containing protein</fullName>
    </recommendedName>
</protein>